<keyword evidence="7" id="KW-0723">Serine/threonine-protein kinase</keyword>
<feature type="region of interest" description="Disordered" evidence="22">
    <location>
        <begin position="891"/>
        <end position="954"/>
    </location>
</feature>
<dbReference type="PROSITE" id="PS50081">
    <property type="entry name" value="ZF_DAG_PE_2"/>
    <property type="match status" value="1"/>
</dbReference>
<evidence type="ECO:0000256" key="15">
    <source>
        <dbReference type="ARBA" id="ARBA00022840"/>
    </source>
</evidence>
<proteinExistence type="inferred from homology"/>
<dbReference type="GO" id="GO:0005856">
    <property type="term" value="C:cytoskeleton"/>
    <property type="evidence" value="ECO:0007669"/>
    <property type="project" value="TreeGrafter"/>
</dbReference>
<evidence type="ECO:0000256" key="2">
    <source>
        <dbReference type="ARBA" id="ARBA00004496"/>
    </source>
</evidence>
<comment type="cofactor">
    <cofactor evidence="1">
        <name>Mg(2+)</name>
        <dbReference type="ChEBI" id="CHEBI:18420"/>
    </cofactor>
</comment>
<dbReference type="PROSITE" id="PS00107">
    <property type="entry name" value="PROTEIN_KINASE_ATP"/>
    <property type="match status" value="1"/>
</dbReference>
<dbReference type="InterPro" id="IPR046349">
    <property type="entry name" value="C1-like_sf"/>
</dbReference>
<feature type="domain" description="PH" evidence="23">
    <location>
        <begin position="1026"/>
        <end position="1164"/>
    </location>
</feature>
<dbReference type="GO" id="GO:0005524">
    <property type="term" value="F:ATP binding"/>
    <property type="evidence" value="ECO:0007669"/>
    <property type="project" value="UniProtKB-UniRule"/>
</dbReference>
<keyword evidence="13" id="KW-0418">Kinase</keyword>
<dbReference type="SUPFAM" id="SSF57889">
    <property type="entry name" value="Cysteine-rich domain"/>
    <property type="match status" value="1"/>
</dbReference>
<keyword evidence="11 20" id="KW-0547">Nucleotide-binding</keyword>
<feature type="coiled-coil region" evidence="21">
    <location>
        <begin position="734"/>
        <end position="786"/>
    </location>
</feature>
<dbReference type="Gene3D" id="3.30.60.20">
    <property type="match status" value="1"/>
</dbReference>
<dbReference type="SMART" id="SM00233">
    <property type="entry name" value="PH"/>
    <property type="match status" value="1"/>
</dbReference>
<dbReference type="GeneTree" id="ENSGT01030000234517"/>
<name>A0A8C9Z6B9_SANLU</name>
<evidence type="ECO:0000256" key="1">
    <source>
        <dbReference type="ARBA" id="ARBA00001946"/>
    </source>
</evidence>
<dbReference type="PROSITE" id="PS50219">
    <property type="entry name" value="CNH"/>
    <property type="match status" value="1"/>
</dbReference>
<dbReference type="SUPFAM" id="SSF56112">
    <property type="entry name" value="Protein kinase-like (PK-like)"/>
    <property type="match status" value="1"/>
</dbReference>
<dbReference type="InterPro" id="IPR017441">
    <property type="entry name" value="Protein_kinase_ATP_BS"/>
</dbReference>
<dbReference type="Gene3D" id="3.30.200.20">
    <property type="entry name" value="Phosphorylase Kinase, domain 1"/>
    <property type="match status" value="1"/>
</dbReference>
<comment type="subcellular location">
    <subcellularLocation>
        <location evidence="3">Cell projection</location>
        <location evidence="3">Lamellipodium</location>
    </subcellularLocation>
    <subcellularLocation>
        <location evidence="2">Cytoplasm</location>
    </subcellularLocation>
</comment>
<dbReference type="FunFam" id="1.10.510.10:FF:000014">
    <property type="entry name" value="Non-specific serine/threonine protein kinase"/>
    <property type="match status" value="1"/>
</dbReference>
<dbReference type="InterPro" id="IPR031597">
    <property type="entry name" value="KELK"/>
</dbReference>
<evidence type="ECO:0000259" key="28">
    <source>
        <dbReference type="PROSITE" id="PS51285"/>
    </source>
</evidence>
<evidence type="ECO:0000256" key="5">
    <source>
        <dbReference type="ARBA" id="ARBA00012513"/>
    </source>
</evidence>
<feature type="compositionally biased region" description="Basic residues" evidence="22">
    <location>
        <begin position="908"/>
        <end position="925"/>
    </location>
</feature>
<evidence type="ECO:0000259" key="26">
    <source>
        <dbReference type="PROSITE" id="PS50108"/>
    </source>
</evidence>
<keyword evidence="9" id="KW-0808">Transferase</keyword>
<dbReference type="Pfam" id="PF00130">
    <property type="entry name" value="C1_1"/>
    <property type="match status" value="1"/>
</dbReference>
<dbReference type="InterPro" id="IPR000095">
    <property type="entry name" value="CRIB_dom"/>
</dbReference>
<dbReference type="PROSITE" id="PS50108">
    <property type="entry name" value="CRIB"/>
    <property type="match status" value="1"/>
</dbReference>
<evidence type="ECO:0000256" key="16">
    <source>
        <dbReference type="ARBA" id="ARBA00023054"/>
    </source>
</evidence>
<dbReference type="SMART" id="SM00285">
    <property type="entry name" value="PBD"/>
    <property type="match status" value="1"/>
</dbReference>
<dbReference type="InterPro" id="IPR001180">
    <property type="entry name" value="CNH_dom"/>
</dbReference>
<feature type="region of interest" description="Disordered" evidence="22">
    <location>
        <begin position="571"/>
        <end position="590"/>
    </location>
</feature>
<dbReference type="SMART" id="SM00133">
    <property type="entry name" value="S_TK_X"/>
    <property type="match status" value="1"/>
</dbReference>
<reference evidence="29" key="1">
    <citation type="submission" date="2025-08" db="UniProtKB">
        <authorList>
            <consortium name="Ensembl"/>
        </authorList>
    </citation>
    <scope>IDENTIFICATION</scope>
</reference>
<evidence type="ECO:0000313" key="29">
    <source>
        <dbReference type="Ensembl" id="ENSSLUP00000033805.1"/>
    </source>
</evidence>
<dbReference type="PROSITE" id="PS50003">
    <property type="entry name" value="PH_DOMAIN"/>
    <property type="match status" value="1"/>
</dbReference>
<dbReference type="InterPro" id="IPR002219">
    <property type="entry name" value="PKC_DAG/PE"/>
</dbReference>
<feature type="compositionally biased region" description="Basic residues" evidence="22">
    <location>
        <begin position="942"/>
        <end position="954"/>
    </location>
</feature>
<keyword evidence="6" id="KW-0963">Cytoplasm</keyword>
<dbReference type="Pfam" id="PF25346">
    <property type="entry name" value="PH_MRCK"/>
    <property type="match status" value="1"/>
</dbReference>
<keyword evidence="30" id="KW-1185">Reference proteome</keyword>
<evidence type="ECO:0000256" key="4">
    <source>
        <dbReference type="ARBA" id="ARBA00005719"/>
    </source>
</evidence>
<dbReference type="Pfam" id="PF00069">
    <property type="entry name" value="Pkinase"/>
    <property type="match status" value="1"/>
</dbReference>
<evidence type="ECO:0000256" key="22">
    <source>
        <dbReference type="SAM" id="MobiDB-lite"/>
    </source>
</evidence>
<dbReference type="InterPro" id="IPR014930">
    <property type="entry name" value="Myotonic_dystrophy_kinase_coil"/>
</dbReference>
<comment type="similarity">
    <text evidence="4">Belongs to the protein kinase superfamily. AGC Ser/Thr protein kinase family. DMPK subfamily.</text>
</comment>
<feature type="domain" description="AGC-kinase C-terminal" evidence="28">
    <location>
        <begin position="341"/>
        <end position="411"/>
    </location>
</feature>
<dbReference type="CDD" id="cd00132">
    <property type="entry name" value="CRIB"/>
    <property type="match status" value="1"/>
</dbReference>
<feature type="region of interest" description="Disordered" evidence="22">
    <location>
        <begin position="442"/>
        <end position="468"/>
    </location>
</feature>
<reference evidence="29" key="2">
    <citation type="submission" date="2025-09" db="UniProtKB">
        <authorList>
            <consortium name="Ensembl"/>
        </authorList>
    </citation>
    <scope>IDENTIFICATION</scope>
</reference>
<keyword evidence="12" id="KW-0863">Zinc-finger</keyword>
<protein>
    <recommendedName>
        <fullName evidence="5">non-specific serine/threonine protein kinase</fullName>
        <ecNumber evidence="5">2.7.11.1</ecNumber>
    </recommendedName>
</protein>
<evidence type="ECO:0000256" key="7">
    <source>
        <dbReference type="ARBA" id="ARBA00022527"/>
    </source>
</evidence>
<sequence>MSAQARLQRLEQLLLQQKAAGCLSVEALLDLLLCFYTEVSHSPLRREKHVSDFLEWVKPFTTTVKDMRLHRDDFEMLKVIGRGAFGEVAVVKMKHTERVYAMKILNKWEMLKRAETACFREERDVLVKGDSQWITTLHYAFQDDNYLYLVMDYYVGGDLLTLLSKFEDRLPEDMSKFYVAEMVLAIHSIHQQNYIHRDIKPDNVLLDVNGHIRLADFGSCLRMMEDGTVQSSVAVGTPDYISPEILQAMEDGMGRYGPECDWWSLGVCMYEMLYGETPFYAESLVETYGKIMNHEERFQFPSSVADVSEDARDLIQRLLCSRERRLGSNGISDFQQHPFFSGIDWDNIRAAAAPYIPDVSSPTDTSNFDVDDDVLKNPELSPPVSHTGFTGQHLPFVGFTYTTDSCFADRSSVSRAEGGGAGGGQEVEAFERRIRRLEEEKQELNRKLQESTQALQSPARGGTLSRDKEIKKLNEEIERLKKKLADSDRLEHQLEEAVTLRQDYESSASKLKTLERQVKTLRQEKDEVHKQLADSLERFRAQTKELKEAHSQRKLALQEFSDLSERMADLRSSKQRLSRQLRDKEEETDAVLQKMEAMRQEIRKTEKNRKELDDSRAEASKEKKLREHSEVYSKQLETELQGLKSQQGRGAAAGGVESQQEVTRLKAELDKKVLFYEEELVQRDSAHSSEIKKLRKDLHESEGAQLAANKELLQLRDRLDKDKRDRQTEMDEAVSALKEKSEREKNLLTEENRKLTAETDKLCSFVDKLTAQNRQLEDELQDLSSKKESVAHWEAQIAEIIQWVSDEKDARGYLQALATKMTEELETLRCSSMGTRPLDPLWKVRRSQKLDMSARLELQSALDAEIRAKQLIQEELRRVKAANINLERSDTHTQRHTHTHTHSETHTHTHTLRHTQTHRKTHTHTHTQTDTHTHTLRDTHTHTHTHTHTLKTHPKAHQLSIKTFSSPTQCTHCTSLMVGLFRQGYACEVCSFVCHVSCKDHAPLVCPIPAEHAKRPQGIDVQRGIGTAYKGYVRIPKPSGVKKGWQRAYALVSDCKLFLYDIPEGKSTQPGVVASLVLDLRDEEFSVSSVLASDVIHATRKDVPCIFRVGNPVHAFILFPVVSSPRCLTLSALTSQLSSVSLLVLAESEVEKRKWVRILEGLQSILTQNLLQSRPVHVLHEAYDASLPIIKTTLSAAVLDRERIALGTEDGLFVVEVTRDVIVRAADSKRVYQIDLIPKEKIIALLCGRNRHVHLHHWGALEGAESSFDIKLTETKGCQALTTGLLRPGGPACLLAAIKRQVLCYEVSRVKPYYKKLWEVQAPGPVQWLGMVRDRLCVGYPSGFALLALQGESSPISLVSPADPSLGFLSQAPLDALHALEVGSSELLLCFSQLAVYVDGHGRRSRTQELMWPATPLACSSNSSHLTVYSEYGLDVFDIHTAEWVQTISLRKIRPLNVEGTLNLLSSEPPRLIYFSNTSSEGDLTIPETSDHSRKLMVRTRSKRKFLFKVPEEERLQQRREMLRDPELRSKMISNPTNFNHVAHMGPGDGMQVLMDLPLVTPLPLLPAGMFSSSTPLLPLPASMFSSSSQTAACGWRGYSYCPRLYMSNQLESPTSPDCQTAGYRLGVSGPSDTKTTVKFRKKTGVWI</sequence>
<evidence type="ECO:0000256" key="19">
    <source>
        <dbReference type="ARBA" id="ARBA00048679"/>
    </source>
</evidence>
<dbReference type="InterPro" id="IPR050839">
    <property type="entry name" value="Rho-assoc_Ser/Thr_Kinase"/>
</dbReference>
<dbReference type="SMART" id="SM00109">
    <property type="entry name" value="C1"/>
    <property type="match status" value="1"/>
</dbReference>
<dbReference type="Ensembl" id="ENSSLUT00000034858.1">
    <property type="protein sequence ID" value="ENSSLUP00000033805.1"/>
    <property type="gene ID" value="ENSSLUG00000014787.1"/>
</dbReference>
<evidence type="ECO:0000256" key="3">
    <source>
        <dbReference type="ARBA" id="ARBA00004510"/>
    </source>
</evidence>
<evidence type="ECO:0000256" key="21">
    <source>
        <dbReference type="SAM" id="Coils"/>
    </source>
</evidence>
<dbReference type="Pfam" id="PF15796">
    <property type="entry name" value="KELK"/>
    <property type="match status" value="1"/>
</dbReference>
<dbReference type="PANTHER" id="PTHR22988:SF34">
    <property type="entry name" value="SERINE_THREONINE-PROTEIN KINASE MRCK BETA"/>
    <property type="match status" value="1"/>
</dbReference>
<dbReference type="Pfam" id="PF00433">
    <property type="entry name" value="Pkinase_C"/>
    <property type="match status" value="1"/>
</dbReference>
<comment type="catalytic activity">
    <reaction evidence="18">
        <text>L-threonyl-[protein] + ATP = O-phospho-L-threonyl-[protein] + ADP + H(+)</text>
        <dbReference type="Rhea" id="RHEA:46608"/>
        <dbReference type="Rhea" id="RHEA-COMP:11060"/>
        <dbReference type="Rhea" id="RHEA-COMP:11605"/>
        <dbReference type="ChEBI" id="CHEBI:15378"/>
        <dbReference type="ChEBI" id="CHEBI:30013"/>
        <dbReference type="ChEBI" id="CHEBI:30616"/>
        <dbReference type="ChEBI" id="CHEBI:61977"/>
        <dbReference type="ChEBI" id="CHEBI:456216"/>
        <dbReference type="EC" id="2.7.11.1"/>
    </reaction>
</comment>
<dbReference type="PROSITE" id="PS50011">
    <property type="entry name" value="PROTEIN_KINASE_DOM"/>
    <property type="match status" value="1"/>
</dbReference>
<evidence type="ECO:0000259" key="23">
    <source>
        <dbReference type="PROSITE" id="PS50003"/>
    </source>
</evidence>
<dbReference type="Pfam" id="PF08826">
    <property type="entry name" value="DMPK_coil"/>
    <property type="match status" value="1"/>
</dbReference>
<dbReference type="SUPFAM" id="SSF50729">
    <property type="entry name" value="PH domain-like"/>
    <property type="match status" value="1"/>
</dbReference>
<dbReference type="InterPro" id="IPR011009">
    <property type="entry name" value="Kinase-like_dom_sf"/>
</dbReference>
<feature type="domain" description="CRIB" evidence="26">
    <location>
        <begin position="1533"/>
        <end position="1546"/>
    </location>
</feature>
<feature type="binding site" evidence="20">
    <location>
        <position position="103"/>
    </location>
    <ligand>
        <name>ATP</name>
        <dbReference type="ChEBI" id="CHEBI:30616"/>
    </ligand>
</feature>
<organism evidence="29 30">
    <name type="scientific">Sander lucioperca</name>
    <name type="common">Pike-perch</name>
    <name type="synonym">Perca lucioperca</name>
    <dbReference type="NCBI Taxonomy" id="283035"/>
    <lineage>
        <taxon>Eukaryota</taxon>
        <taxon>Metazoa</taxon>
        <taxon>Chordata</taxon>
        <taxon>Craniata</taxon>
        <taxon>Vertebrata</taxon>
        <taxon>Euteleostomi</taxon>
        <taxon>Actinopterygii</taxon>
        <taxon>Neopterygii</taxon>
        <taxon>Teleostei</taxon>
        <taxon>Neoteleostei</taxon>
        <taxon>Acanthomorphata</taxon>
        <taxon>Eupercaria</taxon>
        <taxon>Perciformes</taxon>
        <taxon>Percoidei</taxon>
        <taxon>Percidae</taxon>
        <taxon>Luciopercinae</taxon>
        <taxon>Sander</taxon>
    </lineage>
</organism>
<evidence type="ECO:0000256" key="12">
    <source>
        <dbReference type="ARBA" id="ARBA00022771"/>
    </source>
</evidence>
<dbReference type="InterPro" id="IPR001849">
    <property type="entry name" value="PH_domain"/>
</dbReference>
<evidence type="ECO:0000259" key="24">
    <source>
        <dbReference type="PROSITE" id="PS50011"/>
    </source>
</evidence>
<dbReference type="InterPro" id="IPR017892">
    <property type="entry name" value="Pkinase_C"/>
</dbReference>
<dbReference type="FunFam" id="3.30.200.20:FF:001055">
    <property type="entry name" value="Serine/threonine-protein kinase MRCK beta"/>
    <property type="match status" value="1"/>
</dbReference>
<dbReference type="SMART" id="SM00036">
    <property type="entry name" value="CNH"/>
    <property type="match status" value="1"/>
</dbReference>
<evidence type="ECO:0000313" key="30">
    <source>
        <dbReference type="Proteomes" id="UP000694568"/>
    </source>
</evidence>
<evidence type="ECO:0000256" key="10">
    <source>
        <dbReference type="ARBA" id="ARBA00022723"/>
    </source>
</evidence>
<feature type="domain" description="Protein kinase" evidence="24">
    <location>
        <begin position="74"/>
        <end position="340"/>
    </location>
</feature>
<dbReference type="Pfam" id="PF00780">
    <property type="entry name" value="CNH"/>
    <property type="match status" value="1"/>
</dbReference>
<evidence type="ECO:0000256" key="13">
    <source>
        <dbReference type="ARBA" id="ARBA00022777"/>
    </source>
</evidence>
<dbReference type="GO" id="GO:0004674">
    <property type="term" value="F:protein serine/threonine kinase activity"/>
    <property type="evidence" value="ECO:0007669"/>
    <property type="project" value="UniProtKB-KW"/>
</dbReference>
<evidence type="ECO:0000256" key="14">
    <source>
        <dbReference type="ARBA" id="ARBA00022833"/>
    </source>
</evidence>
<dbReference type="Proteomes" id="UP000694568">
    <property type="component" value="Unplaced"/>
</dbReference>
<feature type="compositionally biased region" description="Basic and acidic residues" evidence="22">
    <location>
        <begin position="927"/>
        <end position="941"/>
    </location>
</feature>
<feature type="domain" description="Phorbol-ester/DAG-type" evidence="25">
    <location>
        <begin position="956"/>
        <end position="1006"/>
    </location>
</feature>
<keyword evidence="14" id="KW-0862">Zinc</keyword>
<dbReference type="Gene3D" id="2.30.29.30">
    <property type="entry name" value="Pleckstrin-homology domain (PH domain)/Phosphotyrosine-binding domain (PTB)"/>
    <property type="match status" value="1"/>
</dbReference>
<dbReference type="InterPro" id="IPR000719">
    <property type="entry name" value="Prot_kinase_dom"/>
</dbReference>
<dbReference type="InterPro" id="IPR008271">
    <property type="entry name" value="Ser/Thr_kinase_AS"/>
</dbReference>
<dbReference type="PROSITE" id="PS51285">
    <property type="entry name" value="AGC_KINASE_CTER"/>
    <property type="match status" value="1"/>
</dbReference>
<evidence type="ECO:0000256" key="6">
    <source>
        <dbReference type="ARBA" id="ARBA00022490"/>
    </source>
</evidence>
<dbReference type="GO" id="GO:0005737">
    <property type="term" value="C:cytoplasm"/>
    <property type="evidence" value="ECO:0007669"/>
    <property type="project" value="UniProtKB-SubCell"/>
</dbReference>
<evidence type="ECO:0000259" key="27">
    <source>
        <dbReference type="PROSITE" id="PS50219"/>
    </source>
</evidence>
<dbReference type="CDD" id="cd01243">
    <property type="entry name" value="PH_MRCK"/>
    <property type="match status" value="1"/>
</dbReference>
<accession>A0A8C9Z6B9</accession>
<dbReference type="PANTHER" id="PTHR22988">
    <property type="entry name" value="MYOTONIC DYSTROPHY S/T KINASE-RELATED"/>
    <property type="match status" value="1"/>
</dbReference>
<feature type="domain" description="CNH" evidence="27">
    <location>
        <begin position="1190"/>
        <end position="1463"/>
    </location>
</feature>
<dbReference type="InterPro" id="IPR000961">
    <property type="entry name" value="AGC-kinase_C"/>
</dbReference>
<evidence type="ECO:0000256" key="8">
    <source>
        <dbReference type="ARBA" id="ARBA00022553"/>
    </source>
</evidence>
<keyword evidence="8" id="KW-0597">Phosphoprotein</keyword>
<keyword evidence="10" id="KW-0479">Metal-binding</keyword>
<dbReference type="InterPro" id="IPR057529">
    <property type="entry name" value="MRCK/ROCK_PH"/>
</dbReference>
<dbReference type="Gene3D" id="1.10.510.10">
    <property type="entry name" value="Transferase(Phosphotransferase) domain 1"/>
    <property type="match status" value="1"/>
</dbReference>
<dbReference type="PROSITE" id="PS00479">
    <property type="entry name" value="ZF_DAG_PE_1"/>
    <property type="match status" value="1"/>
</dbReference>
<evidence type="ECO:0000256" key="9">
    <source>
        <dbReference type="ARBA" id="ARBA00022679"/>
    </source>
</evidence>
<evidence type="ECO:0000256" key="20">
    <source>
        <dbReference type="PROSITE-ProRule" id="PRU10141"/>
    </source>
</evidence>
<dbReference type="Gene3D" id="1.20.5.340">
    <property type="match status" value="1"/>
</dbReference>
<evidence type="ECO:0000256" key="11">
    <source>
        <dbReference type="ARBA" id="ARBA00022741"/>
    </source>
</evidence>
<keyword evidence="17" id="KW-0966">Cell projection</keyword>
<feature type="region of interest" description="Disordered" evidence="22">
    <location>
        <begin position="600"/>
        <end position="629"/>
    </location>
</feature>
<evidence type="ECO:0000256" key="17">
    <source>
        <dbReference type="ARBA" id="ARBA00023273"/>
    </source>
</evidence>
<dbReference type="SMART" id="SM00220">
    <property type="entry name" value="S_TKc"/>
    <property type="match status" value="1"/>
</dbReference>
<keyword evidence="15 20" id="KW-0067">ATP-binding</keyword>
<dbReference type="FunFam" id="2.30.29.30:FF:000140">
    <property type="entry name" value="CDC42 binding protein kinase beta"/>
    <property type="match status" value="1"/>
</dbReference>
<evidence type="ECO:0000259" key="25">
    <source>
        <dbReference type="PROSITE" id="PS50081"/>
    </source>
</evidence>
<dbReference type="FunFam" id="3.30.60.20:FF:000005">
    <property type="entry name" value="Non-specific serine/threonine protein kinase"/>
    <property type="match status" value="1"/>
</dbReference>
<keyword evidence="16 21" id="KW-0175">Coiled coil</keyword>
<dbReference type="EC" id="2.7.11.1" evidence="5"/>
<dbReference type="GO" id="GO:0030027">
    <property type="term" value="C:lamellipodium"/>
    <property type="evidence" value="ECO:0007669"/>
    <property type="project" value="UniProtKB-SubCell"/>
</dbReference>
<evidence type="ECO:0000256" key="18">
    <source>
        <dbReference type="ARBA" id="ARBA00047899"/>
    </source>
</evidence>
<dbReference type="InterPro" id="IPR011993">
    <property type="entry name" value="PH-like_dom_sf"/>
</dbReference>
<dbReference type="GO" id="GO:0031032">
    <property type="term" value="P:actomyosin structure organization"/>
    <property type="evidence" value="ECO:0007669"/>
    <property type="project" value="TreeGrafter"/>
</dbReference>
<comment type="catalytic activity">
    <reaction evidence="19">
        <text>L-seryl-[protein] + ATP = O-phospho-L-seryl-[protein] + ADP + H(+)</text>
        <dbReference type="Rhea" id="RHEA:17989"/>
        <dbReference type="Rhea" id="RHEA-COMP:9863"/>
        <dbReference type="Rhea" id="RHEA-COMP:11604"/>
        <dbReference type="ChEBI" id="CHEBI:15378"/>
        <dbReference type="ChEBI" id="CHEBI:29999"/>
        <dbReference type="ChEBI" id="CHEBI:30616"/>
        <dbReference type="ChEBI" id="CHEBI:83421"/>
        <dbReference type="ChEBI" id="CHEBI:456216"/>
        <dbReference type="EC" id="2.7.11.1"/>
    </reaction>
</comment>
<dbReference type="GO" id="GO:0008270">
    <property type="term" value="F:zinc ion binding"/>
    <property type="evidence" value="ECO:0007669"/>
    <property type="project" value="UniProtKB-KW"/>
</dbReference>
<dbReference type="PROSITE" id="PS00108">
    <property type="entry name" value="PROTEIN_KINASE_ST"/>
    <property type="match status" value="1"/>
</dbReference>